<feature type="region of interest" description="Disordered" evidence="1">
    <location>
        <begin position="339"/>
        <end position="399"/>
    </location>
</feature>
<dbReference type="Gene3D" id="2.60.120.1140">
    <property type="entry name" value="Protein of unknown function DUF192"/>
    <property type="match status" value="1"/>
</dbReference>
<dbReference type="Pfam" id="PF07811">
    <property type="entry name" value="TadE"/>
    <property type="match status" value="1"/>
</dbReference>
<name>A0ABT1ZMF8_9BURK</name>
<protein>
    <submittedName>
        <fullName evidence="4">DUF192 domain-containing protein</fullName>
    </submittedName>
</protein>
<keyword evidence="2" id="KW-1133">Transmembrane helix</keyword>
<dbReference type="InterPro" id="IPR003795">
    <property type="entry name" value="DUF192"/>
</dbReference>
<dbReference type="Pfam" id="PF02643">
    <property type="entry name" value="DUF192"/>
    <property type="match status" value="1"/>
</dbReference>
<proteinExistence type="predicted"/>
<feature type="domain" description="TadE-like" evidence="3">
    <location>
        <begin position="131"/>
        <end position="173"/>
    </location>
</feature>
<feature type="transmembrane region" description="Helical" evidence="2">
    <location>
        <begin position="133"/>
        <end position="160"/>
    </location>
</feature>
<dbReference type="RefSeq" id="WP_258815694.1">
    <property type="nucleotide sequence ID" value="NZ_JANUGW010000003.1"/>
</dbReference>
<comment type="caution">
    <text evidence="4">The sequence shown here is derived from an EMBL/GenBank/DDBJ whole genome shotgun (WGS) entry which is preliminary data.</text>
</comment>
<keyword evidence="2" id="KW-0472">Membrane</keyword>
<dbReference type="EMBL" id="JANUGW010000003">
    <property type="protein sequence ID" value="MCS0581075.1"/>
    <property type="molecule type" value="Genomic_DNA"/>
</dbReference>
<evidence type="ECO:0000259" key="3">
    <source>
        <dbReference type="Pfam" id="PF07811"/>
    </source>
</evidence>
<dbReference type="InterPro" id="IPR012495">
    <property type="entry name" value="TadE-like_dom"/>
</dbReference>
<dbReference type="InterPro" id="IPR038695">
    <property type="entry name" value="Saro_0823-like_sf"/>
</dbReference>
<feature type="compositionally biased region" description="Low complexity" evidence="1">
    <location>
        <begin position="347"/>
        <end position="357"/>
    </location>
</feature>
<gene>
    <name evidence="4" type="ORF">NX784_05685</name>
</gene>
<evidence type="ECO:0000313" key="4">
    <source>
        <dbReference type="EMBL" id="MCS0581075.1"/>
    </source>
</evidence>
<organism evidence="4 5">
    <name type="scientific">Massilia pinisoli</name>
    <dbReference type="NCBI Taxonomy" id="1772194"/>
    <lineage>
        <taxon>Bacteria</taxon>
        <taxon>Pseudomonadati</taxon>
        <taxon>Pseudomonadota</taxon>
        <taxon>Betaproteobacteria</taxon>
        <taxon>Burkholderiales</taxon>
        <taxon>Oxalobacteraceae</taxon>
        <taxon>Telluria group</taxon>
        <taxon>Massilia</taxon>
    </lineage>
</organism>
<keyword evidence="5" id="KW-1185">Reference proteome</keyword>
<sequence>MTDRTILHTASGAHPLDIALADGFWSRLRGLMLAPPLAPSAGLLLTRCASVHCAFMRQAIDVVYLDANGIVLACVPRLKPWRASAQRGARHTLELAAGAIDRLGIRPGDRLVHPGLARRDAPRLRAHAQSGIAMVEFIVVGPMLTLIGLGILQYAMIFFAKNQVNHATFMAARAGTMDHANLATIKAEYAKALVPMYGGGTSPTEIATALAKATTDINVNNVARIRMLNPTAESFADWKEPKLAVKYNTGGKLVIPNANLSSKDQRIGATSGQTIYDANLLKLRILHGYLPKIPVASTVFVAYLKAMDPGNDPEYTALVQAGRIPLTINVTMHMQSDAIEQTPESSPGAGNNGTPTNPGDPPVSQNPPPTCTGIGCTPHDPVDPGTPCTGSDCPVCSGG</sequence>
<evidence type="ECO:0000256" key="1">
    <source>
        <dbReference type="SAM" id="MobiDB-lite"/>
    </source>
</evidence>
<dbReference type="PANTHER" id="PTHR37953:SF1">
    <property type="entry name" value="UPF0127 PROTEIN MJ1496"/>
    <property type="match status" value="1"/>
</dbReference>
<reference evidence="4 5" key="1">
    <citation type="submission" date="2022-08" db="EMBL/GenBank/DDBJ databases">
        <title>Reclassification of Massilia species as members of the genera Telluria, Duganella, Pseudoduganella, Mokoshia gen. nov. and Zemynaea gen. nov. using orthogonal and non-orthogonal genome-based approaches.</title>
        <authorList>
            <person name="Bowman J.P."/>
        </authorList>
    </citation>
    <scope>NUCLEOTIDE SEQUENCE [LARGE SCALE GENOMIC DNA]</scope>
    <source>
        <strain evidence="4 5">JCM 31316</strain>
    </source>
</reference>
<evidence type="ECO:0000313" key="5">
    <source>
        <dbReference type="Proteomes" id="UP001204151"/>
    </source>
</evidence>
<dbReference type="Proteomes" id="UP001204151">
    <property type="component" value="Unassembled WGS sequence"/>
</dbReference>
<evidence type="ECO:0000256" key="2">
    <source>
        <dbReference type="SAM" id="Phobius"/>
    </source>
</evidence>
<feature type="compositionally biased region" description="Pro residues" evidence="1">
    <location>
        <begin position="358"/>
        <end position="370"/>
    </location>
</feature>
<accession>A0ABT1ZMF8</accession>
<keyword evidence="2" id="KW-0812">Transmembrane</keyword>
<dbReference type="PANTHER" id="PTHR37953">
    <property type="entry name" value="UPF0127 PROTEIN MJ1496"/>
    <property type="match status" value="1"/>
</dbReference>